<dbReference type="Proteomes" id="UP000646579">
    <property type="component" value="Unassembled WGS sequence"/>
</dbReference>
<dbReference type="EMBL" id="BMZE01000004">
    <property type="protein sequence ID" value="GHA35613.1"/>
    <property type="molecule type" value="Genomic_DNA"/>
</dbReference>
<keyword evidence="1" id="KW-0472">Membrane</keyword>
<protein>
    <recommendedName>
        <fullName evidence="4">Bacitracin ABC transporter permease</fullName>
    </recommendedName>
</protein>
<feature type="transmembrane region" description="Helical" evidence="1">
    <location>
        <begin position="147"/>
        <end position="168"/>
    </location>
</feature>
<feature type="transmembrane region" description="Helical" evidence="1">
    <location>
        <begin position="21"/>
        <end position="42"/>
    </location>
</feature>
<evidence type="ECO:0000313" key="2">
    <source>
        <dbReference type="EMBL" id="GHA35613.1"/>
    </source>
</evidence>
<keyword evidence="1" id="KW-1133">Transmembrane helix</keyword>
<feature type="transmembrane region" description="Helical" evidence="1">
    <location>
        <begin position="221"/>
        <end position="243"/>
    </location>
</feature>
<dbReference type="PANTHER" id="PTHR37305:SF1">
    <property type="entry name" value="MEMBRANE PROTEIN"/>
    <property type="match status" value="1"/>
</dbReference>
<evidence type="ECO:0000313" key="3">
    <source>
        <dbReference type="Proteomes" id="UP000646579"/>
    </source>
</evidence>
<feature type="transmembrane region" description="Helical" evidence="1">
    <location>
        <begin position="175"/>
        <end position="201"/>
    </location>
</feature>
<gene>
    <name evidence="2" type="ORF">GCM10007989_34500</name>
</gene>
<name>A0A918SDA4_9HYPH</name>
<reference evidence="2" key="2">
    <citation type="submission" date="2020-09" db="EMBL/GenBank/DDBJ databases">
        <authorList>
            <person name="Sun Q."/>
            <person name="Kim S."/>
        </authorList>
    </citation>
    <scope>NUCLEOTIDE SEQUENCE</scope>
    <source>
        <strain evidence="2">KCTC 32437</strain>
    </source>
</reference>
<evidence type="ECO:0008006" key="4">
    <source>
        <dbReference type="Google" id="ProtNLM"/>
    </source>
</evidence>
<feature type="transmembrane region" description="Helical" evidence="1">
    <location>
        <begin position="105"/>
        <end position="135"/>
    </location>
</feature>
<comment type="caution">
    <text evidence="2">The sequence shown here is derived from an EMBL/GenBank/DDBJ whole genome shotgun (WGS) entry which is preliminary data.</text>
</comment>
<keyword evidence="3" id="KW-1185">Reference proteome</keyword>
<reference evidence="2" key="1">
    <citation type="journal article" date="2014" name="Int. J. Syst. Evol. Microbiol.">
        <title>Complete genome sequence of Corynebacterium casei LMG S-19264T (=DSM 44701T), isolated from a smear-ripened cheese.</title>
        <authorList>
            <consortium name="US DOE Joint Genome Institute (JGI-PGF)"/>
            <person name="Walter F."/>
            <person name="Albersmeier A."/>
            <person name="Kalinowski J."/>
            <person name="Ruckert C."/>
        </authorList>
    </citation>
    <scope>NUCLEOTIDE SEQUENCE</scope>
    <source>
        <strain evidence="2">KCTC 32437</strain>
    </source>
</reference>
<sequence>MTMNAFSTALSMEWMKFSNALLPRLATLGIVLVPSLVSPLMASSRDTGSALSATNWIDYFDLSAGTVATGGLFGFGLVIVWLFGREFADGTITGLFGLPVPRDKLALAKIVLFVLWAGVTTLMLAIALICVGAFLGPGPFGGEAWSALGRFVAVSMLTASLTIPFALVATLSRDYLAPIGAILGVVIMSSVLADAGLGGWSPYAAPGYWAQSGGGGDPVTITIQLFIGVILSVFFAGLSVRAWKRLEI</sequence>
<keyword evidence="1" id="KW-0812">Transmembrane</keyword>
<evidence type="ECO:0000256" key="1">
    <source>
        <dbReference type="SAM" id="Phobius"/>
    </source>
</evidence>
<accession>A0A918SDA4</accession>
<feature type="transmembrane region" description="Helical" evidence="1">
    <location>
        <begin position="62"/>
        <end position="84"/>
    </location>
</feature>
<organism evidence="2 3">
    <name type="scientific">Devosia pacifica</name>
    <dbReference type="NCBI Taxonomy" id="1335967"/>
    <lineage>
        <taxon>Bacteria</taxon>
        <taxon>Pseudomonadati</taxon>
        <taxon>Pseudomonadota</taxon>
        <taxon>Alphaproteobacteria</taxon>
        <taxon>Hyphomicrobiales</taxon>
        <taxon>Devosiaceae</taxon>
        <taxon>Devosia</taxon>
    </lineage>
</organism>
<dbReference type="Pfam" id="PF12730">
    <property type="entry name" value="ABC2_membrane_4"/>
    <property type="match status" value="1"/>
</dbReference>
<proteinExistence type="predicted"/>
<dbReference type="AlphaFoldDB" id="A0A918SDA4"/>
<dbReference type="PANTHER" id="PTHR37305">
    <property type="entry name" value="INTEGRAL MEMBRANE PROTEIN-RELATED"/>
    <property type="match status" value="1"/>
</dbReference>